<name>A0A5R9C8H1_9LACT</name>
<sequence length="265" mass="30902">MNINNLGLLNILGNIINEEHYNSDYAIAEFILNHIDEISFLTINRIVDEAFVSRSAVRRFCIRLGFQNFSELKSSLTDIIFPSNIHLRSFAPVKGYRIELLDGLIHMLKDMNKMITDKDIKYFVKLIYEYETVYLICSNNTSSNLFKFQQELFFAKKVVKLVNNVFNEDTFKYVSKDSSLLLVVSVSGAFAQAINDTLKNVEATKVLFTANKNYTFIDTYNQMYFINAQDHWNDEIWDDELGLIGKYGITYLFDLISEEYIYTYK</sequence>
<dbReference type="InterPro" id="IPR036388">
    <property type="entry name" value="WH-like_DNA-bd_sf"/>
</dbReference>
<gene>
    <name evidence="2" type="ORF">FEZ48_00110</name>
</gene>
<protein>
    <submittedName>
        <fullName evidence="2">MurR/RpiR family transcriptional regulator</fullName>
    </submittedName>
</protein>
<dbReference type="GO" id="GO:0097367">
    <property type="term" value="F:carbohydrate derivative binding"/>
    <property type="evidence" value="ECO:0007669"/>
    <property type="project" value="InterPro"/>
</dbReference>
<dbReference type="Pfam" id="PF01418">
    <property type="entry name" value="HTH_6"/>
    <property type="match status" value="1"/>
</dbReference>
<dbReference type="OrthoDB" id="3684496at2"/>
<evidence type="ECO:0000313" key="3">
    <source>
        <dbReference type="Proteomes" id="UP000307201"/>
    </source>
</evidence>
<reference evidence="2 3" key="1">
    <citation type="submission" date="2019-05" db="EMBL/GenBank/DDBJ databases">
        <title>The metagenome of a microbial culture collection derived from dairy environment covers the genomic content of the human microbiome.</title>
        <authorList>
            <person name="Roder T."/>
            <person name="Wuthrich D."/>
            <person name="Sattari Z."/>
            <person name="Von Ah U."/>
            <person name="Bar C."/>
            <person name="Ronchi F."/>
            <person name="Macpherson A.J."/>
            <person name="Ganal-Vonarburg S.C."/>
            <person name="Bruggmann R."/>
            <person name="Vergeres G."/>
        </authorList>
    </citation>
    <scope>NUCLEOTIDE SEQUENCE [LARGE SCALE GENOMIC DNA]</scope>
    <source>
        <strain evidence="2 3">FAM 24235</strain>
    </source>
</reference>
<dbReference type="EMBL" id="VBTE01000001">
    <property type="protein sequence ID" value="TLQ09588.1"/>
    <property type="molecule type" value="Genomic_DNA"/>
</dbReference>
<dbReference type="Proteomes" id="UP000307201">
    <property type="component" value="Unassembled WGS sequence"/>
</dbReference>
<dbReference type="AlphaFoldDB" id="A0A5R9C8H1"/>
<accession>A0A5R9C8H1</accession>
<dbReference type="GO" id="GO:0003700">
    <property type="term" value="F:DNA-binding transcription factor activity"/>
    <property type="evidence" value="ECO:0007669"/>
    <property type="project" value="InterPro"/>
</dbReference>
<dbReference type="PROSITE" id="PS51071">
    <property type="entry name" value="HTH_RPIR"/>
    <property type="match status" value="1"/>
</dbReference>
<feature type="domain" description="HTH rpiR-type" evidence="1">
    <location>
        <begin position="7"/>
        <end position="83"/>
    </location>
</feature>
<dbReference type="InterPro" id="IPR009057">
    <property type="entry name" value="Homeodomain-like_sf"/>
</dbReference>
<dbReference type="PANTHER" id="PTHR30514:SF21">
    <property type="entry name" value="RPIR-FAMILY TRANSCRIPTIONAL REGULATOR"/>
    <property type="match status" value="1"/>
</dbReference>
<dbReference type="InterPro" id="IPR000281">
    <property type="entry name" value="HTH_RpiR"/>
</dbReference>
<proteinExistence type="predicted"/>
<dbReference type="PANTHER" id="PTHR30514">
    <property type="entry name" value="GLUCOKINASE"/>
    <property type="match status" value="1"/>
</dbReference>
<comment type="caution">
    <text evidence="2">The sequence shown here is derived from an EMBL/GenBank/DDBJ whole genome shotgun (WGS) entry which is preliminary data.</text>
</comment>
<organism evidence="2 3">
    <name type="scientific">Marinilactibacillus psychrotolerans</name>
    <dbReference type="NCBI Taxonomy" id="191770"/>
    <lineage>
        <taxon>Bacteria</taxon>
        <taxon>Bacillati</taxon>
        <taxon>Bacillota</taxon>
        <taxon>Bacilli</taxon>
        <taxon>Lactobacillales</taxon>
        <taxon>Carnobacteriaceae</taxon>
        <taxon>Marinilactibacillus</taxon>
    </lineage>
</organism>
<dbReference type="GO" id="GO:0003677">
    <property type="term" value="F:DNA binding"/>
    <property type="evidence" value="ECO:0007669"/>
    <property type="project" value="InterPro"/>
</dbReference>
<dbReference type="Gene3D" id="1.10.10.10">
    <property type="entry name" value="Winged helix-like DNA-binding domain superfamily/Winged helix DNA-binding domain"/>
    <property type="match status" value="1"/>
</dbReference>
<evidence type="ECO:0000259" key="1">
    <source>
        <dbReference type="PROSITE" id="PS51071"/>
    </source>
</evidence>
<dbReference type="RefSeq" id="WP_138470303.1">
    <property type="nucleotide sequence ID" value="NZ_JBGQQG010000016.1"/>
</dbReference>
<dbReference type="InterPro" id="IPR047640">
    <property type="entry name" value="RpiR-like"/>
</dbReference>
<dbReference type="SUPFAM" id="SSF46689">
    <property type="entry name" value="Homeodomain-like"/>
    <property type="match status" value="1"/>
</dbReference>
<evidence type="ECO:0000313" key="2">
    <source>
        <dbReference type="EMBL" id="TLQ09588.1"/>
    </source>
</evidence>